<name>A0A166WZ35_9GAMM</name>
<evidence type="ECO:0000256" key="1">
    <source>
        <dbReference type="SAM" id="Coils"/>
    </source>
</evidence>
<organism evidence="2 3">
    <name type="scientific">Pseudoalteromonas luteoviolacea DSM 6061</name>
    <dbReference type="NCBI Taxonomy" id="1365250"/>
    <lineage>
        <taxon>Bacteria</taxon>
        <taxon>Pseudomonadati</taxon>
        <taxon>Pseudomonadota</taxon>
        <taxon>Gammaproteobacteria</taxon>
        <taxon>Alteromonadales</taxon>
        <taxon>Pseudoalteromonadaceae</taxon>
        <taxon>Pseudoalteromonas</taxon>
    </lineage>
</organism>
<protein>
    <submittedName>
        <fullName evidence="2">Uncharacterized protein</fullName>
    </submittedName>
</protein>
<accession>A0A166WZ35</accession>
<evidence type="ECO:0000313" key="3">
    <source>
        <dbReference type="Proteomes" id="UP000076643"/>
    </source>
</evidence>
<dbReference type="Pfam" id="PF19795">
    <property type="entry name" value="DUF6279"/>
    <property type="match status" value="1"/>
</dbReference>
<dbReference type="AlphaFoldDB" id="A0A166WZ35"/>
<dbReference type="Proteomes" id="UP000076643">
    <property type="component" value="Unassembled WGS sequence"/>
</dbReference>
<proteinExistence type="predicted"/>
<dbReference type="PATRIC" id="fig|1365250.3.peg.2171"/>
<sequence length="249" mass="29771">MYKNADRLALNRLEELVELDAEQERYFLTSFADFQVIHQKAYMPDYVRWLTSLEGNWRSLSQSQLRELGTDIQEHWANLSQSMNDPVTKLLVDLNAQQKEELIAALKKRAEERSKNTSRLERALERFEDILGDLSVQQRKIVEKYFDETEYYRQVWLLYSQKRINKIESLLANDKALTEQERKLLGSYIFNSMQHAPSHILRTRDQWVEKQLQLMLELRETLTSQQQEHVDEYFKKWLGVVNELIQTKL</sequence>
<feature type="coiled-coil region" evidence="1">
    <location>
        <begin position="96"/>
        <end position="123"/>
    </location>
</feature>
<dbReference type="EMBL" id="AUYB01000100">
    <property type="protein sequence ID" value="KZN39058.1"/>
    <property type="molecule type" value="Genomic_DNA"/>
</dbReference>
<evidence type="ECO:0000313" key="2">
    <source>
        <dbReference type="EMBL" id="KZN39058.1"/>
    </source>
</evidence>
<keyword evidence="3" id="KW-1185">Reference proteome</keyword>
<reference evidence="2 3" key="1">
    <citation type="submission" date="2013-07" db="EMBL/GenBank/DDBJ databases">
        <title>Comparative Genomic and Metabolomic Analysis of Twelve Strains of Pseudoalteromonas luteoviolacea.</title>
        <authorList>
            <person name="Vynne N.G."/>
            <person name="Mansson M."/>
            <person name="Gram L."/>
        </authorList>
    </citation>
    <scope>NUCLEOTIDE SEQUENCE [LARGE SCALE GENOMIC DNA]</scope>
    <source>
        <strain evidence="2 3">DSM 6061</strain>
    </source>
</reference>
<keyword evidence="1" id="KW-0175">Coiled coil</keyword>
<comment type="caution">
    <text evidence="2">The sequence shown here is derived from an EMBL/GenBank/DDBJ whole genome shotgun (WGS) entry which is preliminary data.</text>
</comment>
<gene>
    <name evidence="2" type="ORF">N475_14705</name>
</gene>